<dbReference type="AlphaFoldDB" id="A0A0L8GLA1"/>
<evidence type="ECO:0000313" key="2">
    <source>
        <dbReference type="EMBL" id="KOF77786.1"/>
    </source>
</evidence>
<gene>
    <name evidence="2" type="ORF">OCBIM_22031679mg</name>
</gene>
<feature type="non-terminal residue" evidence="2">
    <location>
        <position position="79"/>
    </location>
</feature>
<reference evidence="2" key="1">
    <citation type="submission" date="2015-07" db="EMBL/GenBank/DDBJ databases">
        <title>MeaNS - Measles Nucleotide Surveillance Program.</title>
        <authorList>
            <person name="Tran T."/>
            <person name="Druce J."/>
        </authorList>
    </citation>
    <scope>NUCLEOTIDE SEQUENCE</scope>
    <source>
        <strain evidence="2">UCB-OBI-ISO-001</strain>
        <tissue evidence="2">Gonad</tissue>
    </source>
</reference>
<keyword evidence="1" id="KW-0732">Signal</keyword>
<organism evidence="2">
    <name type="scientific">Octopus bimaculoides</name>
    <name type="common">California two-spotted octopus</name>
    <dbReference type="NCBI Taxonomy" id="37653"/>
    <lineage>
        <taxon>Eukaryota</taxon>
        <taxon>Metazoa</taxon>
        <taxon>Spiralia</taxon>
        <taxon>Lophotrochozoa</taxon>
        <taxon>Mollusca</taxon>
        <taxon>Cephalopoda</taxon>
        <taxon>Coleoidea</taxon>
        <taxon>Octopodiformes</taxon>
        <taxon>Octopoda</taxon>
        <taxon>Incirrata</taxon>
        <taxon>Octopodidae</taxon>
        <taxon>Octopus</taxon>
    </lineage>
</organism>
<sequence>MTLNICRSYVPPAFVCLFFFCFCDSVLPCVCSSIILCDCIAVCLSVCGSACLCDLYVCLCVYSSVYLSVCAIVRLYGSV</sequence>
<feature type="chain" id="PRO_5005583170" evidence="1">
    <location>
        <begin position="29"/>
        <end position="79"/>
    </location>
</feature>
<name>A0A0L8GLA1_OCTBM</name>
<proteinExistence type="predicted"/>
<feature type="signal peptide" evidence="1">
    <location>
        <begin position="1"/>
        <end position="28"/>
    </location>
</feature>
<accession>A0A0L8GLA1</accession>
<dbReference type="EMBL" id="KQ421308">
    <property type="protein sequence ID" value="KOF77786.1"/>
    <property type="molecule type" value="Genomic_DNA"/>
</dbReference>
<evidence type="ECO:0000256" key="1">
    <source>
        <dbReference type="SAM" id="SignalP"/>
    </source>
</evidence>
<protein>
    <submittedName>
        <fullName evidence="2">Uncharacterized protein</fullName>
    </submittedName>
</protein>